<name>A0A976FKP8_BRELC</name>
<gene>
    <name evidence="1" type="ORF">CCR75_005271</name>
</gene>
<evidence type="ECO:0000313" key="1">
    <source>
        <dbReference type="EMBL" id="TDH68577.1"/>
    </source>
</evidence>
<comment type="caution">
    <text evidence="1">The sequence shown here is derived from an EMBL/GenBank/DDBJ whole genome shotgun (WGS) entry which is preliminary data.</text>
</comment>
<dbReference type="OrthoDB" id="73411at2759"/>
<dbReference type="KEGG" id="blac:94349024"/>
<keyword evidence="2" id="KW-1185">Reference proteome</keyword>
<dbReference type="Proteomes" id="UP000294530">
    <property type="component" value="Unassembled WGS sequence"/>
</dbReference>
<dbReference type="EMBL" id="SHOA02000016">
    <property type="protein sequence ID" value="TDH68577.1"/>
    <property type="molecule type" value="Genomic_DNA"/>
</dbReference>
<reference evidence="1 2" key="1">
    <citation type="journal article" date="2021" name="Genome Biol.">
        <title>AFLAP: assembly-free linkage analysis pipeline using k-mers from genome sequencing data.</title>
        <authorList>
            <person name="Fletcher K."/>
            <person name="Zhang L."/>
            <person name="Gil J."/>
            <person name="Han R."/>
            <person name="Cavanaugh K."/>
            <person name="Michelmore R."/>
        </authorList>
    </citation>
    <scope>NUCLEOTIDE SEQUENCE [LARGE SCALE GENOMIC DNA]</scope>
    <source>
        <strain evidence="1 2">SF5</strain>
    </source>
</reference>
<dbReference type="RefSeq" id="XP_067818076.1">
    <property type="nucleotide sequence ID" value="XM_067963353.1"/>
</dbReference>
<proteinExistence type="predicted"/>
<protein>
    <submittedName>
        <fullName evidence="1">Uncharacterized protein</fullName>
    </submittedName>
</protein>
<dbReference type="AlphaFoldDB" id="A0A976FKP8"/>
<evidence type="ECO:0000313" key="2">
    <source>
        <dbReference type="Proteomes" id="UP000294530"/>
    </source>
</evidence>
<dbReference type="GeneID" id="94349024"/>
<sequence length="135" mass="15467">MSAMLLPHFEICRAITTANAHMQPVESTFTTSECRDIDAFVQSAAKFKSGEISIHSALEDAAKFLTRLTLFERAANKFSKFLDQELFLAYIDDWSAKRDTLKLVEASREYQAATMRLQKLKESIRRAHDIAQTRY</sequence>
<organism evidence="1 2">
    <name type="scientific">Bremia lactucae</name>
    <name type="common">Lettuce downy mildew</name>
    <dbReference type="NCBI Taxonomy" id="4779"/>
    <lineage>
        <taxon>Eukaryota</taxon>
        <taxon>Sar</taxon>
        <taxon>Stramenopiles</taxon>
        <taxon>Oomycota</taxon>
        <taxon>Peronosporomycetes</taxon>
        <taxon>Peronosporales</taxon>
        <taxon>Peronosporaceae</taxon>
        <taxon>Bremia</taxon>
    </lineage>
</organism>
<accession>A0A976FKP8</accession>